<dbReference type="KEGG" id="gur:Gura_3355"/>
<dbReference type="PROSITE" id="PS00629">
    <property type="entry name" value="IMP_1"/>
    <property type="match status" value="1"/>
</dbReference>
<dbReference type="CDD" id="cd01639">
    <property type="entry name" value="IMPase"/>
    <property type="match status" value="1"/>
</dbReference>
<dbReference type="HOGENOM" id="CLU_044118_0_2_7"/>
<comment type="cofactor">
    <cofactor evidence="2 7 8">
        <name>Mg(2+)</name>
        <dbReference type="ChEBI" id="CHEBI:18420"/>
    </cofactor>
</comment>
<dbReference type="GO" id="GO:0008934">
    <property type="term" value="F:inositol monophosphate 1-phosphatase activity"/>
    <property type="evidence" value="ECO:0007669"/>
    <property type="project" value="InterPro"/>
</dbReference>
<sequence length="273" mass="30111">MHDYLDIAIRAARAAGQMQKERLWSEHDIEFKGEINLVTEVDKACEELIVGMIRAACPDHDILAEENDYAANGAACKWIIDPLDGTTNFAHGFPWFGVSIALEVDGVVRLGVVYHPMMDELFTAVKGEGAFVNGRPLHVSVRQPLKNCLLATGFPYDRTWVNENNFDNFMNFQMCARAVRRAGAAALDLAYVAAGRLDGYWECKLKPWDVAAGQLLVAEAGGTVSNHAGDPFSVYDHRVLASNGLIHAEMVEVLKKVPCRLPADVIEMGHKKT</sequence>
<evidence type="ECO:0000256" key="5">
    <source>
        <dbReference type="ARBA" id="ARBA00022801"/>
    </source>
</evidence>
<keyword evidence="5 8" id="KW-0378">Hydrolase</keyword>
<evidence type="ECO:0000313" key="9">
    <source>
        <dbReference type="EMBL" id="ABQ27512.1"/>
    </source>
</evidence>
<dbReference type="PANTHER" id="PTHR20854">
    <property type="entry name" value="INOSITOL MONOPHOSPHATASE"/>
    <property type="match status" value="1"/>
</dbReference>
<dbReference type="Gene3D" id="3.40.190.80">
    <property type="match status" value="1"/>
</dbReference>
<feature type="binding site" evidence="7">
    <location>
        <position position="84"/>
    </location>
    <ligand>
        <name>Mg(2+)</name>
        <dbReference type="ChEBI" id="CHEBI:18420"/>
        <label>1</label>
        <note>catalytic</note>
    </ligand>
</feature>
<dbReference type="GO" id="GO:0007165">
    <property type="term" value="P:signal transduction"/>
    <property type="evidence" value="ECO:0007669"/>
    <property type="project" value="TreeGrafter"/>
</dbReference>
<dbReference type="InterPro" id="IPR020550">
    <property type="entry name" value="Inositol_monophosphatase_CS"/>
</dbReference>
<reference evidence="9 10" key="1">
    <citation type="submission" date="2007-05" db="EMBL/GenBank/DDBJ databases">
        <title>Complete sequence of Geobacter uraniireducens Rf4.</title>
        <authorList>
            <consortium name="US DOE Joint Genome Institute"/>
            <person name="Copeland A."/>
            <person name="Lucas S."/>
            <person name="Lapidus A."/>
            <person name="Barry K."/>
            <person name="Detter J.C."/>
            <person name="Glavina del Rio T."/>
            <person name="Hammon N."/>
            <person name="Israni S."/>
            <person name="Dalin E."/>
            <person name="Tice H."/>
            <person name="Pitluck S."/>
            <person name="Chertkov O."/>
            <person name="Brettin T."/>
            <person name="Bruce D."/>
            <person name="Han C."/>
            <person name="Schmutz J."/>
            <person name="Larimer F."/>
            <person name="Land M."/>
            <person name="Hauser L."/>
            <person name="Kyrpides N."/>
            <person name="Mikhailova N."/>
            <person name="Shelobolina E."/>
            <person name="Aklujkar M."/>
            <person name="Lovley D."/>
            <person name="Richardson P."/>
        </authorList>
    </citation>
    <scope>NUCLEOTIDE SEQUENCE [LARGE SCALE GENOMIC DNA]</scope>
    <source>
        <strain evidence="9 10">Rf4</strain>
    </source>
</reference>
<evidence type="ECO:0000256" key="7">
    <source>
        <dbReference type="PIRSR" id="PIRSR600760-2"/>
    </source>
</evidence>
<evidence type="ECO:0000256" key="8">
    <source>
        <dbReference type="RuleBase" id="RU364068"/>
    </source>
</evidence>
<evidence type="ECO:0000313" key="10">
    <source>
        <dbReference type="Proteomes" id="UP000006695"/>
    </source>
</evidence>
<dbReference type="STRING" id="351605.Gura_3355"/>
<dbReference type="FunFam" id="3.40.190.80:FF:000002">
    <property type="entry name" value="Inositol-1-monophosphatase"/>
    <property type="match status" value="1"/>
</dbReference>
<dbReference type="InterPro" id="IPR033942">
    <property type="entry name" value="IMPase"/>
</dbReference>
<dbReference type="FunFam" id="3.30.540.10:FF:000003">
    <property type="entry name" value="Inositol-1-monophosphatase"/>
    <property type="match status" value="1"/>
</dbReference>
<dbReference type="SUPFAM" id="SSF56655">
    <property type="entry name" value="Carbohydrate phosphatase"/>
    <property type="match status" value="1"/>
</dbReference>
<feature type="binding site" evidence="7">
    <location>
        <position position="81"/>
    </location>
    <ligand>
        <name>Mg(2+)</name>
        <dbReference type="ChEBI" id="CHEBI:18420"/>
        <label>1</label>
        <note>catalytic</note>
    </ligand>
</feature>
<evidence type="ECO:0000256" key="4">
    <source>
        <dbReference type="ARBA" id="ARBA00022723"/>
    </source>
</evidence>
<dbReference type="InterPro" id="IPR020583">
    <property type="entry name" value="Inositol_monoP_metal-BS"/>
</dbReference>
<evidence type="ECO:0000256" key="6">
    <source>
        <dbReference type="ARBA" id="ARBA00022842"/>
    </source>
</evidence>
<dbReference type="PANTHER" id="PTHR20854:SF4">
    <property type="entry name" value="INOSITOL-1-MONOPHOSPHATASE-RELATED"/>
    <property type="match status" value="1"/>
</dbReference>
<dbReference type="Pfam" id="PF00459">
    <property type="entry name" value="Inositol_P"/>
    <property type="match status" value="1"/>
</dbReference>
<dbReference type="EC" id="3.1.3.25" evidence="8"/>
<comment type="similarity">
    <text evidence="3 8">Belongs to the inositol monophosphatase superfamily.</text>
</comment>
<dbReference type="PRINTS" id="PR00377">
    <property type="entry name" value="IMPHPHTASES"/>
</dbReference>
<evidence type="ECO:0000256" key="1">
    <source>
        <dbReference type="ARBA" id="ARBA00001033"/>
    </source>
</evidence>
<dbReference type="PROSITE" id="PS00630">
    <property type="entry name" value="IMP_2"/>
    <property type="match status" value="1"/>
</dbReference>
<protein>
    <recommendedName>
        <fullName evidence="8">Inositol-1-monophosphatase</fullName>
        <ecNumber evidence="8">3.1.3.25</ecNumber>
    </recommendedName>
</protein>
<feature type="binding site" evidence="7">
    <location>
        <position position="65"/>
    </location>
    <ligand>
        <name>Mg(2+)</name>
        <dbReference type="ChEBI" id="CHEBI:18420"/>
        <label>1</label>
        <note>catalytic</note>
    </ligand>
</feature>
<dbReference type="EMBL" id="CP000698">
    <property type="protein sequence ID" value="ABQ27512.1"/>
    <property type="molecule type" value="Genomic_DNA"/>
</dbReference>
<gene>
    <name evidence="9" type="ordered locus">Gura_3355</name>
</gene>
<dbReference type="GO" id="GO:0006020">
    <property type="term" value="P:inositol metabolic process"/>
    <property type="evidence" value="ECO:0007669"/>
    <property type="project" value="TreeGrafter"/>
</dbReference>
<dbReference type="Gene3D" id="3.30.540.10">
    <property type="entry name" value="Fructose-1,6-Bisphosphatase, subunit A, domain 1"/>
    <property type="match status" value="1"/>
</dbReference>
<feature type="binding site" evidence="7">
    <location>
        <position position="83"/>
    </location>
    <ligand>
        <name>Mg(2+)</name>
        <dbReference type="ChEBI" id="CHEBI:18420"/>
        <label>1</label>
        <note>catalytic</note>
    </ligand>
</feature>
<feature type="binding site" evidence="7">
    <location>
        <position position="209"/>
    </location>
    <ligand>
        <name>Mg(2+)</name>
        <dbReference type="ChEBI" id="CHEBI:18420"/>
        <label>1</label>
        <note>catalytic</note>
    </ligand>
</feature>
<dbReference type="Proteomes" id="UP000006695">
    <property type="component" value="Chromosome"/>
</dbReference>
<dbReference type="GO" id="GO:0046854">
    <property type="term" value="P:phosphatidylinositol phosphate biosynthetic process"/>
    <property type="evidence" value="ECO:0007669"/>
    <property type="project" value="InterPro"/>
</dbReference>
<comment type="catalytic activity">
    <reaction evidence="1 8">
        <text>a myo-inositol phosphate + H2O = myo-inositol + phosphate</text>
        <dbReference type="Rhea" id="RHEA:24056"/>
        <dbReference type="ChEBI" id="CHEBI:15377"/>
        <dbReference type="ChEBI" id="CHEBI:17268"/>
        <dbReference type="ChEBI" id="CHEBI:43474"/>
        <dbReference type="ChEBI" id="CHEBI:84139"/>
        <dbReference type="EC" id="3.1.3.25"/>
    </reaction>
</comment>
<keyword evidence="4 7" id="KW-0479">Metal-binding</keyword>
<dbReference type="AlphaFoldDB" id="A5G6U4"/>
<keyword evidence="6 7" id="KW-0460">Magnesium</keyword>
<evidence type="ECO:0000256" key="3">
    <source>
        <dbReference type="ARBA" id="ARBA00009759"/>
    </source>
</evidence>
<evidence type="ECO:0000256" key="2">
    <source>
        <dbReference type="ARBA" id="ARBA00001946"/>
    </source>
</evidence>
<proteinExistence type="inferred from homology"/>
<name>A5G6U4_GEOUR</name>
<dbReference type="InterPro" id="IPR000760">
    <property type="entry name" value="Inositol_monophosphatase-like"/>
</dbReference>
<accession>A5G6U4</accession>
<keyword evidence="10" id="KW-1185">Reference proteome</keyword>
<organism evidence="9 10">
    <name type="scientific">Geotalea uraniireducens (strain Rf4)</name>
    <name type="common">Geobacter uraniireducens</name>
    <dbReference type="NCBI Taxonomy" id="351605"/>
    <lineage>
        <taxon>Bacteria</taxon>
        <taxon>Pseudomonadati</taxon>
        <taxon>Thermodesulfobacteriota</taxon>
        <taxon>Desulfuromonadia</taxon>
        <taxon>Geobacterales</taxon>
        <taxon>Geobacteraceae</taxon>
        <taxon>Geotalea</taxon>
    </lineage>
</organism>
<dbReference type="GO" id="GO:0046872">
    <property type="term" value="F:metal ion binding"/>
    <property type="evidence" value="ECO:0007669"/>
    <property type="project" value="UniProtKB-KW"/>
</dbReference>